<proteinExistence type="predicted"/>
<name>X8AGM5_MYCXE</name>
<evidence type="ECO:0000313" key="1">
    <source>
        <dbReference type="EMBL" id="EUA30178.1"/>
    </source>
</evidence>
<sequence>MIAERAGIVGSGCAPASLVEADGLIPPELVEDLARSATLVPLVHPGMLRPSRDTPRRRRWPILCAAGI</sequence>
<keyword evidence="1" id="KW-0378">Hydrolase</keyword>
<reference evidence="1" key="1">
    <citation type="submission" date="2014-01" db="EMBL/GenBank/DDBJ databases">
        <authorList>
            <person name="Brown-Elliot B."/>
            <person name="Wallace R."/>
            <person name="Lenaerts A."/>
            <person name="Ordway D."/>
            <person name="DeGroote M.A."/>
            <person name="Parker T."/>
            <person name="Sizemore C."/>
            <person name="Tallon L.J."/>
            <person name="Sadzewicz L.K."/>
            <person name="Sengamalay N."/>
            <person name="Fraser C.M."/>
            <person name="Hine E."/>
            <person name="Shefchek K.A."/>
            <person name="Das S.P."/>
            <person name="Tettelin H."/>
        </authorList>
    </citation>
    <scope>NUCLEOTIDE SEQUENCE [LARGE SCALE GENOMIC DNA]</scope>
    <source>
        <strain evidence="1">4042</strain>
    </source>
</reference>
<keyword evidence="1" id="KW-0540">Nuclease</keyword>
<gene>
    <name evidence="1" type="ORF">I553_4435</name>
</gene>
<comment type="caution">
    <text evidence="1">The sequence shown here is derived from an EMBL/GenBank/DDBJ whole genome shotgun (WGS) entry which is preliminary data.</text>
</comment>
<keyword evidence="1" id="KW-0255">Endonuclease</keyword>
<accession>X8AGM5</accession>
<dbReference type="GO" id="GO:0004519">
    <property type="term" value="F:endonuclease activity"/>
    <property type="evidence" value="ECO:0007669"/>
    <property type="project" value="UniProtKB-KW"/>
</dbReference>
<dbReference type="EMBL" id="JAOB01000060">
    <property type="protein sequence ID" value="EUA30178.1"/>
    <property type="molecule type" value="Genomic_DNA"/>
</dbReference>
<protein>
    <submittedName>
        <fullName evidence="1">Putative HNH endonuclease domain protein</fullName>
    </submittedName>
</protein>
<dbReference type="PATRIC" id="fig|1299334.3.peg.6110"/>
<organism evidence="1">
    <name type="scientific">Mycobacterium xenopi 4042</name>
    <dbReference type="NCBI Taxonomy" id="1299334"/>
    <lineage>
        <taxon>Bacteria</taxon>
        <taxon>Bacillati</taxon>
        <taxon>Actinomycetota</taxon>
        <taxon>Actinomycetes</taxon>
        <taxon>Mycobacteriales</taxon>
        <taxon>Mycobacteriaceae</taxon>
        <taxon>Mycobacterium</taxon>
    </lineage>
</organism>
<dbReference type="AlphaFoldDB" id="X8AGM5"/>